<gene>
    <name evidence="3" type="ORF">CEX98_09030</name>
</gene>
<accession>A0A2A5JRZ6</accession>
<protein>
    <recommendedName>
        <fullName evidence="2">CBS domain-containing protein</fullName>
    </recommendedName>
</protein>
<keyword evidence="4" id="KW-1185">Reference proteome</keyword>
<dbReference type="Gene3D" id="3.10.580.10">
    <property type="entry name" value="CBS-domain"/>
    <property type="match status" value="1"/>
</dbReference>
<organism evidence="3 4">
    <name type="scientific">Pseudoalteromonas piscicida</name>
    <dbReference type="NCBI Taxonomy" id="43662"/>
    <lineage>
        <taxon>Bacteria</taxon>
        <taxon>Pseudomonadati</taxon>
        <taxon>Pseudomonadota</taxon>
        <taxon>Gammaproteobacteria</taxon>
        <taxon>Alteromonadales</taxon>
        <taxon>Pseudoalteromonadaceae</taxon>
        <taxon>Pseudoalteromonas</taxon>
    </lineage>
</organism>
<dbReference type="InterPro" id="IPR046342">
    <property type="entry name" value="CBS_dom_sf"/>
</dbReference>
<evidence type="ECO:0000259" key="2">
    <source>
        <dbReference type="PROSITE" id="PS51371"/>
    </source>
</evidence>
<dbReference type="Proteomes" id="UP000228621">
    <property type="component" value="Unassembled WGS sequence"/>
</dbReference>
<name>A0A2A5JRZ6_PSEO7</name>
<dbReference type="EMBL" id="NKHF01000040">
    <property type="protein sequence ID" value="PCK32109.1"/>
    <property type="molecule type" value="Genomic_DNA"/>
</dbReference>
<dbReference type="InterPro" id="IPR000644">
    <property type="entry name" value="CBS_dom"/>
</dbReference>
<dbReference type="OrthoDB" id="6299504at2"/>
<evidence type="ECO:0000313" key="4">
    <source>
        <dbReference type="Proteomes" id="UP000228621"/>
    </source>
</evidence>
<keyword evidence="1" id="KW-0129">CBS domain</keyword>
<evidence type="ECO:0000313" key="3">
    <source>
        <dbReference type="EMBL" id="PCK32109.1"/>
    </source>
</evidence>
<dbReference type="Pfam" id="PF00571">
    <property type="entry name" value="CBS"/>
    <property type="match status" value="1"/>
</dbReference>
<dbReference type="PROSITE" id="PS51371">
    <property type="entry name" value="CBS"/>
    <property type="match status" value="1"/>
</dbReference>
<sequence>MNTYTVLKTQPVATYELAENNFPACSTDNLEQAPAHCLMHNLHLAPMQHIDENSSIDEAVLVLDKTHRRASFVVDSKEQLVGMISNARIGSRYVLSIAEKRGCTRRDLNVNDVMIPLSELRQITLKQTSQTVVGNVLKTMEEGGFEFLLVIDEVTQHPVGYFDLIDMMKACGRAVNSIKPANKFSDIVGTILHHAEI</sequence>
<comment type="caution">
    <text evidence="3">The sequence shown here is derived from an EMBL/GenBank/DDBJ whole genome shotgun (WGS) entry which is preliminary data.</text>
</comment>
<dbReference type="RefSeq" id="WP_099641749.1">
    <property type="nucleotide sequence ID" value="NZ_JAQPZX010000022.1"/>
</dbReference>
<dbReference type="SUPFAM" id="SSF54631">
    <property type="entry name" value="CBS-domain pair"/>
    <property type="match status" value="1"/>
</dbReference>
<evidence type="ECO:0000256" key="1">
    <source>
        <dbReference type="PROSITE-ProRule" id="PRU00703"/>
    </source>
</evidence>
<feature type="domain" description="CBS" evidence="2">
    <location>
        <begin position="39"/>
        <end position="99"/>
    </location>
</feature>
<reference evidence="4" key="1">
    <citation type="journal article" date="2019" name="Genome Announc.">
        <title>Draft Genome Sequence of Pseudoalteromonas piscicida Strain 36Y ROTHPW, an Hypersaline Seawater Isolate from the South Coast of Sonora, Mexico.</title>
        <authorList>
            <person name="Sanchez-Diaz R."/>
            <person name="Molina-Garza Z.J."/>
            <person name="Cruz-Suarez L.E."/>
            <person name="Selvin J."/>
            <person name="Kiran G.S."/>
            <person name="Ibarra-Gamez J.C."/>
            <person name="Gomez-Gil B."/>
            <person name="Galaviz-Silva L."/>
        </authorList>
    </citation>
    <scope>NUCLEOTIDE SEQUENCE [LARGE SCALE GENOMIC DNA]</scope>
    <source>
        <strain evidence="4">36Y_RITHPW</strain>
    </source>
</reference>
<proteinExistence type="predicted"/>
<dbReference type="AlphaFoldDB" id="A0A2A5JRZ6"/>